<proteinExistence type="predicted"/>
<dbReference type="InterPro" id="IPR038743">
    <property type="entry name" value="YjgH-like"/>
</dbReference>
<dbReference type="EMBL" id="JAPJZI010000002">
    <property type="protein sequence ID" value="MDA5401446.1"/>
    <property type="molecule type" value="Genomic_DNA"/>
</dbReference>
<protein>
    <submittedName>
        <fullName evidence="1">RidA family protein</fullName>
    </submittedName>
</protein>
<dbReference type="Proteomes" id="UP001151234">
    <property type="component" value="Unassembled WGS sequence"/>
</dbReference>
<dbReference type="PANTHER" id="PTHR11803">
    <property type="entry name" value="2-IMINOBUTANOATE/2-IMINOPROPANOATE DEAMINASE RIDA"/>
    <property type="match status" value="1"/>
</dbReference>
<name>A0A9X3UR21_9HYPH</name>
<dbReference type="Pfam" id="PF01042">
    <property type="entry name" value="Ribonuc_L-PSP"/>
    <property type="match status" value="1"/>
</dbReference>
<dbReference type="PANTHER" id="PTHR11803:SF44">
    <property type="entry name" value="RUTC FAMILY PROTEIN YJGH"/>
    <property type="match status" value="1"/>
</dbReference>
<dbReference type="CDD" id="cd02198">
    <property type="entry name" value="YjgH_like"/>
    <property type="match status" value="1"/>
</dbReference>
<dbReference type="GO" id="GO:0019239">
    <property type="term" value="F:deaminase activity"/>
    <property type="evidence" value="ECO:0007669"/>
    <property type="project" value="TreeGrafter"/>
</dbReference>
<dbReference type="SUPFAM" id="SSF55298">
    <property type="entry name" value="YjgF-like"/>
    <property type="match status" value="1"/>
</dbReference>
<dbReference type="Gene3D" id="3.30.1330.40">
    <property type="entry name" value="RutC-like"/>
    <property type="match status" value="1"/>
</dbReference>
<organism evidence="1 2">
    <name type="scientific">Hoeflea prorocentri</name>
    <dbReference type="NCBI Taxonomy" id="1922333"/>
    <lineage>
        <taxon>Bacteria</taxon>
        <taxon>Pseudomonadati</taxon>
        <taxon>Pseudomonadota</taxon>
        <taxon>Alphaproteobacteria</taxon>
        <taxon>Hyphomicrobiales</taxon>
        <taxon>Rhizobiaceae</taxon>
        <taxon>Hoeflea</taxon>
    </lineage>
</organism>
<keyword evidence="2" id="KW-1185">Reference proteome</keyword>
<accession>A0A9X3UR21</accession>
<sequence>MAKRTLIPPLLAAAAGKAKMSPAIVSGDHVFLTGSTGGNAEGVMPNDPGQQFRNAFDKIGAILDEGGMTLQSVVEMTTYHVGLRDHFDLFDAVRLEYFDEPYPAWTAVEVAGLRREGAVVEIRVIAYSGSTG</sequence>
<evidence type="ECO:0000313" key="1">
    <source>
        <dbReference type="EMBL" id="MDA5401446.1"/>
    </source>
</evidence>
<dbReference type="InterPro" id="IPR035959">
    <property type="entry name" value="RutC-like_sf"/>
</dbReference>
<evidence type="ECO:0000313" key="2">
    <source>
        <dbReference type="Proteomes" id="UP001151234"/>
    </source>
</evidence>
<dbReference type="RefSeq" id="WP_267993432.1">
    <property type="nucleotide sequence ID" value="NZ_JAPJZI010000002.1"/>
</dbReference>
<gene>
    <name evidence="1" type="ORF">OQ273_22930</name>
</gene>
<dbReference type="InterPro" id="IPR006175">
    <property type="entry name" value="YjgF/YER057c/UK114"/>
</dbReference>
<comment type="caution">
    <text evidence="1">The sequence shown here is derived from an EMBL/GenBank/DDBJ whole genome shotgun (WGS) entry which is preliminary data.</text>
</comment>
<dbReference type="GO" id="GO:0005829">
    <property type="term" value="C:cytosol"/>
    <property type="evidence" value="ECO:0007669"/>
    <property type="project" value="TreeGrafter"/>
</dbReference>
<dbReference type="AlphaFoldDB" id="A0A9X3UR21"/>
<reference evidence="1" key="1">
    <citation type="submission" date="2022-11" db="EMBL/GenBank/DDBJ databases">
        <title>Draft genome sequence of Hoeflea poritis E7-10 and Hoeflea prorocentri PM5-8, separated from scleractinian coral Porites lutea and marine dinoflagellate.</title>
        <authorList>
            <person name="Zhang G."/>
            <person name="Wei Q."/>
            <person name="Cai L."/>
        </authorList>
    </citation>
    <scope>NUCLEOTIDE SEQUENCE</scope>
    <source>
        <strain evidence="1">PM5-8</strain>
    </source>
</reference>